<sequence>MPAILQHKTLQATLRGHESGEIWQFRGLQYGTIPARFSNPEPPAAISGDVDCTAFGYETPSNVILHLNENIKIYFYRPRCPQNYIDFRHLLRIPTSLEIPEQREDEFACLNLDITLPASPDVTTTGKLPVLMWIHDPTKLVEESISVRKPIIVVTINYRLNIFAFGDTESEPNLALRDQKRAFEYITSHIGGFGGDPAKITVAGESAGAVYCHAHMAMSLPARQYILQSGSLHLSPPQPRSAAITLIQKVEKKVSDLGGGNLRAAPVDQLLEALKQCNLVSFYLQQESKLEGWGESVGSAERLLIGDNEHESNLWRNGIEELPADIIWSIFGLAGDKSEQLRDLYGVAADRPTQSRIGALDFLHDARFALPVERMVEEWQQANRPVFRFLVDQPNPWQTSSRAHHGVDLLYLFGGFELSFDPAAQNISYSMQHKWIQFINGDNPWSPEQYWAFGPLGLSKAIDGQEFKARRRARHLALLREIGHDGFNPVFGNLAAGRISLLN</sequence>
<proteinExistence type="inferred from homology"/>
<dbReference type="Gene3D" id="3.40.50.1820">
    <property type="entry name" value="alpha/beta hydrolase"/>
    <property type="match status" value="1"/>
</dbReference>
<reference evidence="5" key="1">
    <citation type="submission" date="2023-01" db="EMBL/GenBank/DDBJ databases">
        <authorList>
            <person name="Piombo E."/>
        </authorList>
    </citation>
    <scope>NUCLEOTIDE SEQUENCE</scope>
</reference>
<dbReference type="PANTHER" id="PTHR43142">
    <property type="entry name" value="CARBOXYLIC ESTER HYDROLASE"/>
    <property type="match status" value="1"/>
</dbReference>
<keyword evidence="2 3" id="KW-0378">Hydrolase</keyword>
<evidence type="ECO:0000256" key="1">
    <source>
        <dbReference type="ARBA" id="ARBA00005964"/>
    </source>
</evidence>
<evidence type="ECO:0000256" key="3">
    <source>
        <dbReference type="RuleBase" id="RU361235"/>
    </source>
</evidence>
<dbReference type="EC" id="3.1.1.-" evidence="3"/>
<comment type="similarity">
    <text evidence="1 3">Belongs to the type-B carboxylesterase/lipase family.</text>
</comment>
<dbReference type="InterPro" id="IPR029058">
    <property type="entry name" value="AB_hydrolase_fold"/>
</dbReference>
<dbReference type="SUPFAM" id="SSF53474">
    <property type="entry name" value="alpha/beta-Hydrolases"/>
    <property type="match status" value="1"/>
</dbReference>
<dbReference type="PROSITE" id="PS00122">
    <property type="entry name" value="CARBOXYLESTERASE_B_1"/>
    <property type="match status" value="1"/>
</dbReference>
<feature type="domain" description="Carboxylesterase type B" evidence="4">
    <location>
        <begin position="338"/>
        <end position="451"/>
    </location>
</feature>
<dbReference type="Proteomes" id="UP001160390">
    <property type="component" value="Unassembled WGS sequence"/>
</dbReference>
<evidence type="ECO:0000313" key="5">
    <source>
        <dbReference type="EMBL" id="CAI6093072.1"/>
    </source>
</evidence>
<dbReference type="GO" id="GO:0016787">
    <property type="term" value="F:hydrolase activity"/>
    <property type="evidence" value="ECO:0007669"/>
    <property type="project" value="UniProtKB-KW"/>
</dbReference>
<evidence type="ECO:0000256" key="2">
    <source>
        <dbReference type="ARBA" id="ARBA00022801"/>
    </source>
</evidence>
<gene>
    <name evidence="5" type="ORF">CCHLO57077_00000131</name>
</gene>
<evidence type="ECO:0000259" key="4">
    <source>
        <dbReference type="Pfam" id="PF00135"/>
    </source>
</evidence>
<comment type="caution">
    <text evidence="5">The sequence shown here is derived from an EMBL/GenBank/DDBJ whole genome shotgun (WGS) entry which is preliminary data.</text>
</comment>
<accession>A0AA35M9Y1</accession>
<evidence type="ECO:0000313" key="6">
    <source>
        <dbReference type="Proteomes" id="UP001160390"/>
    </source>
</evidence>
<organism evidence="5 6">
    <name type="scientific">Clonostachys chloroleuca</name>
    <dbReference type="NCBI Taxonomy" id="1926264"/>
    <lineage>
        <taxon>Eukaryota</taxon>
        <taxon>Fungi</taxon>
        <taxon>Dikarya</taxon>
        <taxon>Ascomycota</taxon>
        <taxon>Pezizomycotina</taxon>
        <taxon>Sordariomycetes</taxon>
        <taxon>Hypocreomycetidae</taxon>
        <taxon>Hypocreales</taxon>
        <taxon>Bionectriaceae</taxon>
        <taxon>Clonostachys</taxon>
    </lineage>
</organism>
<protein>
    <recommendedName>
        <fullName evidence="3">Carboxylic ester hydrolase</fullName>
        <ecNumber evidence="3">3.1.1.-</ecNumber>
    </recommendedName>
</protein>
<name>A0AA35M9Y1_9HYPO</name>
<dbReference type="EMBL" id="CABFNP030001245">
    <property type="protein sequence ID" value="CAI6093072.1"/>
    <property type="molecule type" value="Genomic_DNA"/>
</dbReference>
<dbReference type="AlphaFoldDB" id="A0AA35M9Y1"/>
<feature type="domain" description="Carboxylesterase type B" evidence="4">
    <location>
        <begin position="12"/>
        <end position="283"/>
    </location>
</feature>
<keyword evidence="6" id="KW-1185">Reference proteome</keyword>
<dbReference type="Pfam" id="PF00135">
    <property type="entry name" value="COesterase"/>
    <property type="match status" value="2"/>
</dbReference>
<dbReference type="InterPro" id="IPR002018">
    <property type="entry name" value="CarbesteraseB"/>
</dbReference>
<dbReference type="PANTHER" id="PTHR43142:SF5">
    <property type="entry name" value="CARBOXYLIC ESTER HYDROLASE"/>
    <property type="match status" value="1"/>
</dbReference>
<dbReference type="InterPro" id="IPR019826">
    <property type="entry name" value="Carboxylesterase_B_AS"/>
</dbReference>